<dbReference type="InterPro" id="IPR006277">
    <property type="entry name" value="Sarcosine_oxidase_asu"/>
</dbReference>
<dbReference type="SUPFAM" id="SSF101790">
    <property type="entry name" value="Aminomethyltransferase beta-barrel domain"/>
    <property type="match status" value="1"/>
</dbReference>
<evidence type="ECO:0000259" key="3">
    <source>
        <dbReference type="Pfam" id="PF01571"/>
    </source>
</evidence>
<dbReference type="Pfam" id="PF01571">
    <property type="entry name" value="GCV_T"/>
    <property type="match status" value="1"/>
</dbReference>
<comment type="caution">
    <text evidence="7">The sequence shown here is derived from an EMBL/GenBank/DDBJ whole genome shotgun (WGS) entry which is preliminary data.</text>
</comment>
<dbReference type="InterPro" id="IPR036188">
    <property type="entry name" value="FAD/NAD-bd_sf"/>
</dbReference>
<dbReference type="Gene3D" id="3.10.20.440">
    <property type="entry name" value="2Fe-2S iron-sulphur cluster binding domain, sarcosine oxidase, alpha subunit, N-terminal domain"/>
    <property type="match status" value="1"/>
</dbReference>
<dbReference type="Gene3D" id="3.50.50.60">
    <property type="entry name" value="FAD/NAD(P)-binding domain"/>
    <property type="match status" value="1"/>
</dbReference>
<dbReference type="Pfam" id="PF08669">
    <property type="entry name" value="GCV_T_C"/>
    <property type="match status" value="1"/>
</dbReference>
<reference evidence="7" key="1">
    <citation type="submission" date="2022-09" db="EMBL/GenBank/DDBJ databases">
        <title>Rhodovastum sp. nov. RN2-1 isolated from soil in Seongnam, South Korea.</title>
        <authorList>
            <person name="Le N.T."/>
        </authorList>
    </citation>
    <scope>NUCLEOTIDE SEQUENCE</scope>
    <source>
        <strain evidence="7">RN2-1</strain>
    </source>
</reference>
<evidence type="ECO:0000256" key="1">
    <source>
        <dbReference type="ARBA" id="ARBA00008609"/>
    </source>
</evidence>
<keyword evidence="8" id="KW-1185">Reference proteome</keyword>
<dbReference type="PANTHER" id="PTHR43757:SF2">
    <property type="entry name" value="AMINOMETHYLTRANSFERASE, MITOCHONDRIAL"/>
    <property type="match status" value="1"/>
</dbReference>
<organism evidence="7 8">
    <name type="scientific">Limobrevibacterium gyesilva</name>
    <dbReference type="NCBI Taxonomy" id="2991712"/>
    <lineage>
        <taxon>Bacteria</taxon>
        <taxon>Pseudomonadati</taxon>
        <taxon>Pseudomonadota</taxon>
        <taxon>Alphaproteobacteria</taxon>
        <taxon>Acetobacterales</taxon>
        <taxon>Acetobacteraceae</taxon>
        <taxon>Limobrevibacterium</taxon>
    </lineage>
</organism>
<evidence type="ECO:0000259" key="6">
    <source>
        <dbReference type="Pfam" id="PF17806"/>
    </source>
</evidence>
<evidence type="ECO:0000313" key="7">
    <source>
        <dbReference type="EMBL" id="MCW3475531.1"/>
    </source>
</evidence>
<feature type="domain" description="SoxA A3" evidence="6">
    <location>
        <begin position="497"/>
        <end position="580"/>
    </location>
</feature>
<dbReference type="RefSeq" id="WP_264714246.1">
    <property type="nucleotide sequence ID" value="NZ_JAPDNT010000009.1"/>
</dbReference>
<feature type="domain" description="GCVT N-terminal" evidence="3">
    <location>
        <begin position="595"/>
        <end position="864"/>
    </location>
</feature>
<feature type="domain" description="Aminomethyltransferase C-terminal" evidence="5">
    <location>
        <begin position="887"/>
        <end position="968"/>
    </location>
</feature>
<comment type="similarity">
    <text evidence="1">Belongs to the GcvT family.</text>
</comment>
<dbReference type="InterPro" id="IPR041117">
    <property type="entry name" value="SoxA_A3"/>
</dbReference>
<evidence type="ECO:0000313" key="8">
    <source>
        <dbReference type="Proteomes" id="UP001165679"/>
    </source>
</evidence>
<dbReference type="PANTHER" id="PTHR43757">
    <property type="entry name" value="AMINOMETHYLTRANSFERASE"/>
    <property type="match status" value="1"/>
</dbReference>
<dbReference type="Pfam" id="PF13510">
    <property type="entry name" value="Fer2_4"/>
    <property type="match status" value="1"/>
</dbReference>
<protein>
    <submittedName>
        <fullName evidence="7">Sarcosine oxidase subunit alpha family protein</fullName>
    </submittedName>
</protein>
<dbReference type="SUPFAM" id="SSF51905">
    <property type="entry name" value="FAD/NAD(P)-binding domain"/>
    <property type="match status" value="1"/>
</dbReference>
<dbReference type="PRINTS" id="PR00368">
    <property type="entry name" value="FADPNR"/>
</dbReference>
<dbReference type="Pfam" id="PF17806">
    <property type="entry name" value="SO_alpha_A3"/>
    <property type="match status" value="1"/>
</dbReference>
<dbReference type="InterPro" id="IPR006222">
    <property type="entry name" value="GCVT_N"/>
</dbReference>
<dbReference type="InterPro" id="IPR027266">
    <property type="entry name" value="TrmE/GcvT-like"/>
</dbReference>
<accession>A0AA42CG15</accession>
<dbReference type="InterPro" id="IPR042204">
    <property type="entry name" value="2Fe-2S-bd_N"/>
</dbReference>
<dbReference type="Proteomes" id="UP001165679">
    <property type="component" value="Unassembled WGS sequence"/>
</dbReference>
<dbReference type="InterPro" id="IPR029043">
    <property type="entry name" value="GcvT/YgfZ_C"/>
</dbReference>
<gene>
    <name evidence="7" type="ORF">OL599_13185</name>
</gene>
<evidence type="ECO:0000259" key="5">
    <source>
        <dbReference type="Pfam" id="PF08669"/>
    </source>
</evidence>
<reference evidence="7" key="2">
    <citation type="submission" date="2022-10" db="EMBL/GenBank/DDBJ databases">
        <authorList>
            <person name="Trinh H.N."/>
        </authorList>
    </citation>
    <scope>NUCLEOTIDE SEQUENCE</scope>
    <source>
        <strain evidence="7">RN2-1</strain>
    </source>
</reference>
<evidence type="ECO:0000256" key="2">
    <source>
        <dbReference type="ARBA" id="ARBA00023002"/>
    </source>
</evidence>
<dbReference type="SUPFAM" id="SSF103025">
    <property type="entry name" value="Folate-binding domain"/>
    <property type="match status" value="1"/>
</dbReference>
<dbReference type="NCBIfam" id="TIGR01372">
    <property type="entry name" value="soxA"/>
    <property type="match status" value="1"/>
</dbReference>
<feature type="domain" description="FAD/NAD(P)-binding" evidence="4">
    <location>
        <begin position="171"/>
        <end position="313"/>
    </location>
</feature>
<sequence>MTQRFRTASGGRIDRNRVLRFRFDGRAYEGHPGDTLASALLANGVRLVGRSFKLHRPRGIFSAGTEEPNALAELRSGARREPNTRMTMAELYDGLEAASQNRFPSLRFDLLSLGALAAPVLSAGFYYKTFMWPASFWEKVYEPLIRRAAGLGRAAREPDPDQYETMHAHCDVLVVGAGPAGLAAARVAGAGGARVILCEQDFELGGGLLMEPEHAAWRDETVSALQSMAEVTILPRTTVFGYYDHNVLGAVERVADHVAAPLPNTPRQRYWTIRAKTVVLATGAHERLIAFPGNDRPGVMLAGAAQAYATRFGVKAGARALLFANNDAAYDSLFALQDAGVAIAGAVDPRPESAGASAARARGISVWADSEIAGTSGGTALHGAHVRRRGGAGTDTAVVADLLCVSGGINPAVHLASQSRTPLRWNEALATYVPGVPVLAQHSAGAAAGVTGIAEAAADGAKAGAAALGAAAPAIPLPTGTTADARVLPIWEVKARGKAFVDIQDDVTTDDIRLAHREGYKHIEHAKRYTTHTMGTDQGKTGGIVGAAVLAEARGERVQDVGLPTFRPFATPVTWGAIAGAHVGKHFAPTRRTALHEWHVRNGAEFMDAGQWLRPAYYPIPTDTDAWESVLREARAVRRAVGICDVSTLGKIDVQGRDAATFLDRLYTNTFSTLAVGRARYGLMLREDGIVFDDGTTSRLAEDRFFVTTTTVNAAAVMAHMEFHLQTAWPDLDVQLASVTDQWAAMSIAGPKTRDTIARIVDGIDLSNGAFPFMAVGDGTVQGRPVRVFRISFSGEMAYEIATPSGYAEQVWNAVLAAGREFGITPYGVEALGLLRIEKGHVAGSELNGQTTAADLGLARMLKKRGDFIGRTLAQRAGLTDTGRPTLVGLRAARRDEKLRAGAHLVEPGSTTSHGWITSVTRAVEIEGWIGLAMLRGGAQRIGTRMHATFPLKGEVVEVEIVSPYFVDPENQRVRA</sequence>
<dbReference type="GO" id="GO:0046653">
    <property type="term" value="P:tetrahydrofolate metabolic process"/>
    <property type="evidence" value="ECO:0007669"/>
    <property type="project" value="InterPro"/>
</dbReference>
<dbReference type="EMBL" id="JAPDNT010000009">
    <property type="protein sequence ID" value="MCW3475531.1"/>
    <property type="molecule type" value="Genomic_DNA"/>
</dbReference>
<proteinExistence type="inferred from homology"/>
<dbReference type="AlphaFoldDB" id="A0AA42CG15"/>
<dbReference type="Pfam" id="PF07992">
    <property type="entry name" value="Pyr_redox_2"/>
    <property type="match status" value="1"/>
</dbReference>
<dbReference type="InterPro" id="IPR023753">
    <property type="entry name" value="FAD/NAD-binding_dom"/>
</dbReference>
<dbReference type="InterPro" id="IPR028896">
    <property type="entry name" value="GcvT/YgfZ/DmdA"/>
</dbReference>
<name>A0AA42CG15_9PROT</name>
<dbReference type="PIRSF" id="PIRSF037980">
    <property type="entry name" value="SoxA"/>
    <property type="match status" value="1"/>
</dbReference>
<dbReference type="InterPro" id="IPR013977">
    <property type="entry name" value="GcvT_C"/>
</dbReference>
<dbReference type="InterPro" id="IPR041854">
    <property type="entry name" value="BFD-like_2Fe2S-bd_dom_sf"/>
</dbReference>
<dbReference type="Gene3D" id="1.10.10.1100">
    <property type="entry name" value="BFD-like [2Fe-2S]-binding domain"/>
    <property type="match status" value="1"/>
</dbReference>
<dbReference type="PRINTS" id="PR00411">
    <property type="entry name" value="PNDRDTASEI"/>
</dbReference>
<dbReference type="Gene3D" id="3.30.1360.120">
    <property type="entry name" value="Probable tRNA modification gtpase trme, domain 1"/>
    <property type="match status" value="1"/>
</dbReference>
<dbReference type="GO" id="GO:0008115">
    <property type="term" value="F:sarcosine oxidase activity"/>
    <property type="evidence" value="ECO:0007669"/>
    <property type="project" value="InterPro"/>
</dbReference>
<evidence type="ECO:0000259" key="4">
    <source>
        <dbReference type="Pfam" id="PF07992"/>
    </source>
</evidence>
<keyword evidence="2" id="KW-0560">Oxidoreductase</keyword>